<reference evidence="1" key="2">
    <citation type="journal article" date="2021" name="Int. J. Syst. Evol. Microbiol.">
        <title>Geomonas silvestris sp. nov., Geomonas paludis sp. nov. and Geomonas limicola sp. nov., isolated from terrestrial environments, and emended description of the genus Geomonas.</title>
        <authorList>
            <person name="Itoh H."/>
            <person name="Xu Z."/>
            <person name="Masuda Y."/>
            <person name="Ushijima N."/>
            <person name="Hayakawa C."/>
            <person name="Shiratori Y."/>
            <person name="Senoo K."/>
        </authorList>
    </citation>
    <scope>NUCLEOTIDE SEQUENCE</scope>
    <source>
        <strain evidence="1">Red736</strain>
    </source>
</reference>
<organism evidence="1 3">
    <name type="scientific">Geomonas paludis</name>
    <dbReference type="NCBI Taxonomy" id="2740185"/>
    <lineage>
        <taxon>Bacteria</taxon>
        <taxon>Pseudomonadati</taxon>
        <taxon>Thermodesulfobacteriota</taxon>
        <taxon>Desulfuromonadia</taxon>
        <taxon>Geobacterales</taxon>
        <taxon>Geobacteraceae</taxon>
        <taxon>Geomonas</taxon>
    </lineage>
</organism>
<name>A0A6V8MWY0_9BACT</name>
<evidence type="ECO:0000313" key="2">
    <source>
        <dbReference type="EMBL" id="UPU34351.1"/>
    </source>
</evidence>
<dbReference type="InterPro" id="IPR045538">
    <property type="entry name" value="CIS_TMP"/>
</dbReference>
<proteinExistence type="predicted"/>
<protein>
    <submittedName>
        <fullName evidence="2">Contractile injection system tape measure protein</fullName>
    </submittedName>
</protein>
<dbReference type="Pfam" id="PF19268">
    <property type="entry name" value="CIS_TMP"/>
    <property type="match status" value="1"/>
</dbReference>
<dbReference type="EMBL" id="CP096574">
    <property type="protein sequence ID" value="UPU34351.1"/>
    <property type="molecule type" value="Genomic_DNA"/>
</dbReference>
<accession>A0A6V8MWY0</accession>
<sequence length="462" mass="52096">MRHVIQKQHLHVDFDGPEAEAAELQRRLQRFCHDYLLPVIEVTLNEQVPQDEHLYLEQLVIDAGTIPLERLEADLAPAIRKELQHSLGEELAAPRENSRRRNNLQAMTEVFLHFLEHGSLPWWCQLPTGKELEQVLLECWLGQNHVDAVVVALEDALFPLRKKEAQTRLVLQFSESFRALLLPLLAPQTGMRITAVLEELAHIALPEAVLTAIRNGVWRHGFAAAAHGISATEHELVSRALLELPVSTRENEAVMAAVERHWPAALPNGSIAAAAIASGEGTSRQDGQSPRKQDEAAQEGIYVDNGGIVLLHPYLKQLFEGLEICREDRIVEPERGVAVLNYLASGGHDQPEYRLALDKVLCDIPLHTSIHRNVELSDQDIEMCDYLLQALIKHWGALGNSSPDGLRGSFLMRPAKLTLRGNDEWLLQVERNSYDILLDRLPFSISMVKLPWMPKLLWVEWN</sequence>
<reference evidence="2" key="3">
    <citation type="submission" date="2022-04" db="EMBL/GenBank/DDBJ databases">
        <authorList>
            <person name="Liu G."/>
        </authorList>
    </citation>
    <scope>NUCLEOTIDE SEQUENCE</scope>
    <source>
        <strain evidence="2">RG22</strain>
    </source>
</reference>
<dbReference type="Proteomes" id="UP000831485">
    <property type="component" value="Chromosome"/>
</dbReference>
<reference evidence="3" key="1">
    <citation type="submission" date="2020-06" db="EMBL/GenBank/DDBJ databases">
        <title>Draft genomic sequecing of Geomonas sp. Red736.</title>
        <authorList>
            <person name="Itoh H."/>
            <person name="Xu Z.X."/>
            <person name="Ushijima N."/>
            <person name="Masuda Y."/>
            <person name="Shiratori Y."/>
            <person name="Senoo K."/>
        </authorList>
    </citation>
    <scope>NUCLEOTIDE SEQUENCE [LARGE SCALE GENOMIC DNA]</scope>
    <source>
        <strain evidence="3">Red736</strain>
    </source>
</reference>
<dbReference type="Proteomes" id="UP000568888">
    <property type="component" value="Unassembled WGS sequence"/>
</dbReference>
<evidence type="ECO:0000313" key="1">
    <source>
        <dbReference type="EMBL" id="GFO64334.1"/>
    </source>
</evidence>
<gene>
    <name evidence="1" type="ORF">GMPD_22530</name>
    <name evidence="2" type="ORF">M1B72_12910</name>
</gene>
<dbReference type="AlphaFoldDB" id="A0A6V8MWY0"/>
<evidence type="ECO:0000313" key="3">
    <source>
        <dbReference type="Proteomes" id="UP000568888"/>
    </source>
</evidence>
<keyword evidence="4" id="KW-1185">Reference proteome</keyword>
<dbReference type="RefSeq" id="WP_183347291.1">
    <property type="nucleotide sequence ID" value="NZ_BLXY01000003.1"/>
</dbReference>
<dbReference type="EMBL" id="BLXY01000003">
    <property type="protein sequence ID" value="GFO64334.1"/>
    <property type="molecule type" value="Genomic_DNA"/>
</dbReference>
<evidence type="ECO:0000313" key="4">
    <source>
        <dbReference type="Proteomes" id="UP000831485"/>
    </source>
</evidence>